<keyword evidence="2 7" id="KW-0813">Transport</keyword>
<feature type="transmembrane region" description="Helical" evidence="7">
    <location>
        <begin position="259"/>
        <end position="286"/>
    </location>
</feature>
<feature type="domain" description="ABC transmembrane type-1" evidence="8">
    <location>
        <begin position="98"/>
        <end position="278"/>
    </location>
</feature>
<dbReference type="InterPro" id="IPR035906">
    <property type="entry name" value="MetI-like_sf"/>
</dbReference>
<dbReference type="AlphaFoldDB" id="A0A3T0T5V5"/>
<name>A0A3T0T5V5_9MICO</name>
<evidence type="ECO:0000256" key="2">
    <source>
        <dbReference type="ARBA" id="ARBA00022448"/>
    </source>
</evidence>
<keyword evidence="5 7" id="KW-1133">Transmembrane helix</keyword>
<feature type="transmembrane region" description="Helical" evidence="7">
    <location>
        <begin position="105"/>
        <end position="127"/>
    </location>
</feature>
<evidence type="ECO:0000256" key="3">
    <source>
        <dbReference type="ARBA" id="ARBA00022475"/>
    </source>
</evidence>
<protein>
    <submittedName>
        <fullName evidence="9">ABC transporter permease</fullName>
    </submittedName>
</protein>
<dbReference type="InterPro" id="IPR000515">
    <property type="entry name" value="MetI-like"/>
</dbReference>
<dbReference type="PROSITE" id="PS50928">
    <property type="entry name" value="ABC_TM1"/>
    <property type="match status" value="1"/>
</dbReference>
<evidence type="ECO:0000256" key="7">
    <source>
        <dbReference type="RuleBase" id="RU363032"/>
    </source>
</evidence>
<evidence type="ECO:0000256" key="6">
    <source>
        <dbReference type="ARBA" id="ARBA00023136"/>
    </source>
</evidence>
<feature type="transmembrane region" description="Helical" evidence="7">
    <location>
        <begin position="204"/>
        <end position="232"/>
    </location>
</feature>
<proteinExistence type="inferred from homology"/>
<dbReference type="Gene3D" id="1.10.3720.10">
    <property type="entry name" value="MetI-like"/>
    <property type="match status" value="1"/>
</dbReference>
<dbReference type="KEGG" id="rfs:C1I64_19050"/>
<reference evidence="9 10" key="1">
    <citation type="submission" date="2018-03" db="EMBL/GenBank/DDBJ databases">
        <title>Bacteriophage NCPPB3778 and a type I-E CRISPR drive the evolution of the US Biological Select Agent, Rathayibacter toxicus.</title>
        <authorList>
            <person name="Davis E.W.II."/>
            <person name="Tabima J.F."/>
            <person name="Weisberg A.J."/>
            <person name="Dantas Lopes L."/>
            <person name="Wiseman M.S."/>
            <person name="Wiseman M.S."/>
            <person name="Pupko T."/>
            <person name="Belcher M.S."/>
            <person name="Sechler A.J."/>
            <person name="Tancos M.A."/>
            <person name="Schroeder B.K."/>
            <person name="Murray T.D."/>
            <person name="Luster D.G."/>
            <person name="Schneider W.L."/>
            <person name="Rogers E."/>
            <person name="Andreote F.D."/>
            <person name="Grunwald N.J."/>
            <person name="Putnam M.L."/>
            <person name="Chang J.H."/>
        </authorList>
    </citation>
    <scope>NUCLEOTIDE SEQUENCE [LARGE SCALE GENOMIC DNA]</scope>
    <source>
        <strain evidence="9 10">DSM 15932</strain>
    </source>
</reference>
<evidence type="ECO:0000313" key="9">
    <source>
        <dbReference type="EMBL" id="AZZ53919.1"/>
    </source>
</evidence>
<feature type="transmembrane region" description="Helical" evidence="7">
    <location>
        <begin position="164"/>
        <end position="183"/>
    </location>
</feature>
<keyword evidence="6 7" id="KW-0472">Membrane</keyword>
<feature type="transmembrane region" description="Helical" evidence="7">
    <location>
        <begin position="31"/>
        <end position="50"/>
    </location>
</feature>
<dbReference type="GO" id="GO:0005886">
    <property type="term" value="C:plasma membrane"/>
    <property type="evidence" value="ECO:0007669"/>
    <property type="project" value="UniProtKB-SubCell"/>
</dbReference>
<evidence type="ECO:0000256" key="1">
    <source>
        <dbReference type="ARBA" id="ARBA00004651"/>
    </source>
</evidence>
<sequence length="293" mass="31498">MTTTTRPAEAATATERLSTVRRRRRPGRSGWTTFLLGLPVPILFLLLWQFGRAGEWELPFGIRMAFLPYPGDVLVSLIDYAVAGLRNDAFSGLLWTDLAASAGRVFGGFALATVLAVPLGVLMGRYYAINSLFDPFINLFRPVPATAWVPLVALLIGYGDQASIFLITLSAFFPIVLGTISGARQVPPRLIEAARMLGTSRAGVLVRVVLPASAAAIVNGMRIGLGLAWVVLVLSETTGVSTGLGSTIFLARDVVRTDLIVVGMICIAIAGFASDRLLLLLFRVLFGRRPLVK</sequence>
<dbReference type="Proteomes" id="UP000285317">
    <property type="component" value="Chromosome"/>
</dbReference>
<dbReference type="GO" id="GO:0055085">
    <property type="term" value="P:transmembrane transport"/>
    <property type="evidence" value="ECO:0007669"/>
    <property type="project" value="InterPro"/>
</dbReference>
<evidence type="ECO:0000313" key="10">
    <source>
        <dbReference type="Proteomes" id="UP000285317"/>
    </source>
</evidence>
<feature type="transmembrane region" description="Helical" evidence="7">
    <location>
        <begin position="139"/>
        <end position="158"/>
    </location>
</feature>
<dbReference type="PANTHER" id="PTHR30151">
    <property type="entry name" value="ALKANE SULFONATE ABC TRANSPORTER-RELATED, MEMBRANE SUBUNIT"/>
    <property type="match status" value="1"/>
</dbReference>
<keyword evidence="4 7" id="KW-0812">Transmembrane</keyword>
<evidence type="ECO:0000256" key="4">
    <source>
        <dbReference type="ARBA" id="ARBA00022692"/>
    </source>
</evidence>
<dbReference type="SUPFAM" id="SSF161098">
    <property type="entry name" value="MetI-like"/>
    <property type="match status" value="1"/>
</dbReference>
<dbReference type="PANTHER" id="PTHR30151:SF0">
    <property type="entry name" value="ABC TRANSPORTER PERMEASE PROTEIN MJ0413-RELATED"/>
    <property type="match status" value="1"/>
</dbReference>
<gene>
    <name evidence="9" type="ORF">C1I64_19050</name>
</gene>
<keyword evidence="3" id="KW-1003">Cell membrane</keyword>
<evidence type="ECO:0000256" key="5">
    <source>
        <dbReference type="ARBA" id="ARBA00022989"/>
    </source>
</evidence>
<accession>A0A3T0T5V5</accession>
<dbReference type="EMBL" id="CP028137">
    <property type="protein sequence ID" value="AZZ53919.1"/>
    <property type="molecule type" value="Genomic_DNA"/>
</dbReference>
<dbReference type="RefSeq" id="WP_123444763.1">
    <property type="nucleotide sequence ID" value="NZ_CP028137.1"/>
</dbReference>
<evidence type="ECO:0000259" key="8">
    <source>
        <dbReference type="PROSITE" id="PS50928"/>
    </source>
</evidence>
<dbReference type="Pfam" id="PF00528">
    <property type="entry name" value="BPD_transp_1"/>
    <property type="match status" value="1"/>
</dbReference>
<comment type="subcellular location">
    <subcellularLocation>
        <location evidence="1 7">Cell membrane</location>
        <topology evidence="1 7">Multi-pass membrane protein</topology>
    </subcellularLocation>
</comment>
<organism evidence="9 10">
    <name type="scientific">Rathayibacter festucae DSM 15932</name>
    <dbReference type="NCBI Taxonomy" id="1328866"/>
    <lineage>
        <taxon>Bacteria</taxon>
        <taxon>Bacillati</taxon>
        <taxon>Actinomycetota</taxon>
        <taxon>Actinomycetes</taxon>
        <taxon>Micrococcales</taxon>
        <taxon>Microbacteriaceae</taxon>
        <taxon>Rathayibacter</taxon>
    </lineage>
</organism>
<dbReference type="CDD" id="cd06261">
    <property type="entry name" value="TM_PBP2"/>
    <property type="match status" value="1"/>
</dbReference>
<comment type="similarity">
    <text evidence="7">Belongs to the binding-protein-dependent transport system permease family.</text>
</comment>